<dbReference type="EMBL" id="RWGY01000013">
    <property type="protein sequence ID" value="TVU23888.1"/>
    <property type="molecule type" value="Genomic_DNA"/>
</dbReference>
<comment type="caution">
    <text evidence="2">The sequence shown here is derived from an EMBL/GenBank/DDBJ whole genome shotgun (WGS) entry which is preliminary data.</text>
</comment>
<accession>A0A5J9UKR4</accession>
<evidence type="ECO:0000313" key="2">
    <source>
        <dbReference type="EMBL" id="TVU23888.1"/>
    </source>
</evidence>
<dbReference type="Gramene" id="TVU23888">
    <property type="protein sequence ID" value="TVU23888"/>
    <property type="gene ID" value="EJB05_26274"/>
</dbReference>
<proteinExistence type="predicted"/>
<organism evidence="2 3">
    <name type="scientific">Eragrostis curvula</name>
    <name type="common">weeping love grass</name>
    <dbReference type="NCBI Taxonomy" id="38414"/>
    <lineage>
        <taxon>Eukaryota</taxon>
        <taxon>Viridiplantae</taxon>
        <taxon>Streptophyta</taxon>
        <taxon>Embryophyta</taxon>
        <taxon>Tracheophyta</taxon>
        <taxon>Spermatophyta</taxon>
        <taxon>Magnoliopsida</taxon>
        <taxon>Liliopsida</taxon>
        <taxon>Poales</taxon>
        <taxon>Poaceae</taxon>
        <taxon>PACMAD clade</taxon>
        <taxon>Chloridoideae</taxon>
        <taxon>Eragrostideae</taxon>
        <taxon>Eragrostidinae</taxon>
        <taxon>Eragrostis</taxon>
    </lineage>
</organism>
<dbReference type="Proteomes" id="UP000324897">
    <property type="component" value="Chromosome 2"/>
</dbReference>
<protein>
    <submittedName>
        <fullName evidence="2">Uncharacterized protein</fullName>
    </submittedName>
</protein>
<feature type="region of interest" description="Disordered" evidence="1">
    <location>
        <begin position="1"/>
        <end position="20"/>
    </location>
</feature>
<keyword evidence="3" id="KW-1185">Reference proteome</keyword>
<dbReference type="AlphaFoldDB" id="A0A5J9UKR4"/>
<reference evidence="2 3" key="1">
    <citation type="journal article" date="2019" name="Sci. Rep.">
        <title>A high-quality genome of Eragrostis curvula grass provides insights into Poaceae evolution and supports new strategies to enhance forage quality.</title>
        <authorList>
            <person name="Carballo J."/>
            <person name="Santos B.A.C.M."/>
            <person name="Zappacosta D."/>
            <person name="Garbus I."/>
            <person name="Selva J.P."/>
            <person name="Gallo C.A."/>
            <person name="Diaz A."/>
            <person name="Albertini E."/>
            <person name="Caccamo M."/>
            <person name="Echenique V."/>
        </authorList>
    </citation>
    <scope>NUCLEOTIDE SEQUENCE [LARGE SCALE GENOMIC DNA]</scope>
    <source>
        <strain evidence="3">cv. Victoria</strain>
        <tissue evidence="2">Leaf</tissue>
    </source>
</reference>
<evidence type="ECO:0000256" key="1">
    <source>
        <dbReference type="SAM" id="MobiDB-lite"/>
    </source>
</evidence>
<evidence type="ECO:0000313" key="3">
    <source>
        <dbReference type="Proteomes" id="UP000324897"/>
    </source>
</evidence>
<name>A0A5J9UKR4_9POAL</name>
<sequence length="115" mass="12570">MAMASNCGDRPATAIFPPSVPLSRRHSRLEEMAGGVGGRSGRDDLHDPWPRAAYYDDRQLGAALVGGEAASLNTLRNKRSYIGPGELLWFQSTICELWRAPDGLRMWRAPDAATS</sequence>
<gene>
    <name evidence="2" type="ORF">EJB05_26274</name>
</gene>
<feature type="non-terminal residue" evidence="2">
    <location>
        <position position="1"/>
    </location>
</feature>